<accession>A0AAW3MYE1</accession>
<dbReference type="Proteomes" id="UP000056453">
    <property type="component" value="Unassembled WGS sequence"/>
</dbReference>
<proteinExistence type="predicted"/>
<keyword evidence="1" id="KW-0732">Signal</keyword>
<evidence type="ECO:0000313" key="2">
    <source>
        <dbReference type="EMBL" id="KVP98211.1"/>
    </source>
</evidence>
<dbReference type="EMBL" id="LPBJ01000047">
    <property type="protein sequence ID" value="KVP98211.1"/>
    <property type="molecule type" value="Genomic_DNA"/>
</dbReference>
<evidence type="ECO:0000313" key="3">
    <source>
        <dbReference type="Proteomes" id="UP000056453"/>
    </source>
</evidence>
<keyword evidence="3" id="KW-1185">Reference proteome</keyword>
<gene>
    <name evidence="2" type="ORF">WJ96_06465</name>
</gene>
<comment type="caution">
    <text evidence="2">The sequence shown here is derived from an EMBL/GenBank/DDBJ whole genome shotgun (WGS) entry which is preliminary data.</text>
</comment>
<reference evidence="2 3" key="1">
    <citation type="submission" date="2015-11" db="EMBL/GenBank/DDBJ databases">
        <title>Expanding the genomic diversity of Burkholderia species for the development of highly accurate diagnostics.</title>
        <authorList>
            <person name="Sahl J."/>
            <person name="Keim P."/>
            <person name="Wagner D."/>
        </authorList>
    </citation>
    <scope>NUCLEOTIDE SEQUENCE [LARGE SCALE GENOMIC DNA]</scope>
    <source>
        <strain evidence="2 3">MSMB1808WGS</strain>
    </source>
</reference>
<feature type="chain" id="PRO_5043520428" evidence="1">
    <location>
        <begin position="22"/>
        <end position="110"/>
    </location>
</feature>
<organism evidence="2 3">
    <name type="scientific">Burkholderia ubonensis</name>
    <dbReference type="NCBI Taxonomy" id="101571"/>
    <lineage>
        <taxon>Bacteria</taxon>
        <taxon>Pseudomonadati</taxon>
        <taxon>Pseudomonadota</taxon>
        <taxon>Betaproteobacteria</taxon>
        <taxon>Burkholderiales</taxon>
        <taxon>Burkholderiaceae</taxon>
        <taxon>Burkholderia</taxon>
        <taxon>Burkholderia cepacia complex</taxon>
    </lineage>
</organism>
<feature type="signal peptide" evidence="1">
    <location>
        <begin position="1"/>
        <end position="21"/>
    </location>
</feature>
<dbReference type="RefSeq" id="WP_059954291.1">
    <property type="nucleotide sequence ID" value="NZ_LPBJ01000047.1"/>
</dbReference>
<sequence>MQTIRAILFAVLLALGVTAQAQTLKQFVIANDVEVQYLNGEMRFCERENLKGITCGFQQKLFGFGKKHFAARDWWSPETYVQARTGLNEFTLWGVEPTSDGRGIIIYFSQ</sequence>
<dbReference type="AlphaFoldDB" id="A0AAW3MYE1"/>
<evidence type="ECO:0000256" key="1">
    <source>
        <dbReference type="SAM" id="SignalP"/>
    </source>
</evidence>
<protein>
    <submittedName>
        <fullName evidence="2">Uncharacterized protein</fullName>
    </submittedName>
</protein>
<name>A0AAW3MYE1_9BURK</name>